<dbReference type="PROSITE" id="PS50075">
    <property type="entry name" value="CARRIER"/>
    <property type="match status" value="1"/>
</dbReference>
<keyword evidence="5" id="KW-0436">Ligase</keyword>
<dbReference type="RefSeq" id="WP_021796805.1">
    <property type="nucleotide sequence ID" value="NZ_ACVN02000087.1"/>
</dbReference>
<dbReference type="InterPro" id="IPR010071">
    <property type="entry name" value="AA_adenyl_dom"/>
</dbReference>
<dbReference type="InterPro" id="IPR006162">
    <property type="entry name" value="Ppantetheine_attach_site"/>
</dbReference>
<protein>
    <submittedName>
        <fullName evidence="8">AMP-binding enzyme</fullName>
    </submittedName>
</protein>
<dbReference type="InterPro" id="IPR000873">
    <property type="entry name" value="AMP-dep_synth/lig_dom"/>
</dbReference>
<organism evidence="8 9">
    <name type="scientific">Propionibacterium acidifaciens F0233</name>
    <dbReference type="NCBI Taxonomy" id="553198"/>
    <lineage>
        <taxon>Bacteria</taxon>
        <taxon>Bacillati</taxon>
        <taxon>Actinomycetota</taxon>
        <taxon>Actinomycetes</taxon>
        <taxon>Propionibacteriales</taxon>
        <taxon>Propionibacteriaceae</taxon>
        <taxon>Propionibacterium</taxon>
    </lineage>
</organism>
<feature type="compositionally biased region" description="Low complexity" evidence="6">
    <location>
        <begin position="954"/>
        <end position="965"/>
    </location>
</feature>
<feature type="region of interest" description="Disordered" evidence="6">
    <location>
        <begin position="1219"/>
        <end position="1242"/>
    </location>
</feature>
<evidence type="ECO:0000259" key="7">
    <source>
        <dbReference type="PROSITE" id="PS50075"/>
    </source>
</evidence>
<accession>U2S3S8</accession>
<evidence type="ECO:0000256" key="6">
    <source>
        <dbReference type="SAM" id="MobiDB-lite"/>
    </source>
</evidence>
<dbReference type="PANTHER" id="PTHR45527:SF10">
    <property type="entry name" value="PYOCHELIN SYNTHASE PCHF"/>
    <property type="match status" value="1"/>
</dbReference>
<dbReference type="InterPro" id="IPR042099">
    <property type="entry name" value="ANL_N_sf"/>
</dbReference>
<dbReference type="NCBIfam" id="TIGR01733">
    <property type="entry name" value="AA-adenyl-dom"/>
    <property type="match status" value="1"/>
</dbReference>
<dbReference type="InterPro" id="IPR023213">
    <property type="entry name" value="CAT-like_dom_sf"/>
</dbReference>
<dbReference type="GO" id="GO:0016874">
    <property type="term" value="F:ligase activity"/>
    <property type="evidence" value="ECO:0007669"/>
    <property type="project" value="UniProtKB-KW"/>
</dbReference>
<dbReference type="Pfam" id="PF00501">
    <property type="entry name" value="AMP-binding"/>
    <property type="match status" value="1"/>
</dbReference>
<feature type="region of interest" description="Disordered" evidence="6">
    <location>
        <begin position="1"/>
        <end position="30"/>
    </location>
</feature>
<evidence type="ECO:0000313" key="9">
    <source>
        <dbReference type="Proteomes" id="UP000017052"/>
    </source>
</evidence>
<dbReference type="Gene3D" id="3.30.300.30">
    <property type="match status" value="1"/>
</dbReference>
<dbReference type="Gene3D" id="3.30.559.10">
    <property type="entry name" value="Chloramphenicol acetyltransferase-like domain"/>
    <property type="match status" value="2"/>
</dbReference>
<proteinExistence type="predicted"/>
<dbReference type="InterPro" id="IPR025110">
    <property type="entry name" value="AMP-bd_C"/>
</dbReference>
<keyword evidence="9" id="KW-1185">Reference proteome</keyword>
<feature type="region of interest" description="Disordered" evidence="6">
    <location>
        <begin position="948"/>
        <end position="970"/>
    </location>
</feature>
<keyword evidence="3" id="KW-0596">Phosphopantetheine</keyword>
<dbReference type="GO" id="GO:0044550">
    <property type="term" value="P:secondary metabolite biosynthetic process"/>
    <property type="evidence" value="ECO:0007669"/>
    <property type="project" value="TreeGrafter"/>
</dbReference>
<keyword evidence="4" id="KW-0597">Phosphoprotein</keyword>
<evidence type="ECO:0000256" key="2">
    <source>
        <dbReference type="ARBA" id="ARBA00004924"/>
    </source>
</evidence>
<feature type="compositionally biased region" description="Basic and acidic residues" evidence="6">
    <location>
        <begin position="1"/>
        <end position="10"/>
    </location>
</feature>
<dbReference type="SUPFAM" id="SSF52777">
    <property type="entry name" value="CoA-dependent acyltransferases"/>
    <property type="match status" value="4"/>
</dbReference>
<sequence>MTGSTMHDDTLGAPSDGRTTETSASPRSLPLAPIQRAYTIGRATDQPLGGVDCLSYFEFVGGSIDTAALQTRVDRLRRHPALRASMDLSAGLLRENDLTAPTVVVHDATASQQKADRVRRRVRDRLNRSVLDVEHGQAWAVEVTRAPHESIIHIVISLAVTDIHGVIRMIEELANDEELPRIGFAELGEKLAPPRKRRLHAVEEDSGPLPEPPDLCVAYDSVPGTRITRHRRRLDREHWERFGRLAARLGTSKPVLLLTLYETMLARWSTTDEFIVSLPGLDVRRSRGQIADRTRVHAIRAAVDPGRDLDEATTAVAGELRRRLLSGTSALDELREARAHGHSGMSPFVFTYNAEAPIFSPAVTRVLGRQEVTRSSTPQVALDAQVIQFDSDGAEISFDVRDGALRAGDRAGALMLDSFYESIVRVAELDPQRPWPSLDELVRLPAELEARREALNSTDPLPGRRLHELFMRHVEEEPRATALLWHDDGGAHEMSYGRLDEAARRIAHRLAPVTRPGELVGISLPKGPEQVMAVLGALYSGCAYLPLSVELPPARRRAIVSSARLGVTIDRGLVEAAMRADAPAGDPVRPTGPDDSAYAIYTSGSTGEPKGVLMSHAAAANTVQDVAGRLALGPRDRVLGVSSLDFDLSVFDIFGPLSTGGALVCIDEDERRDAFAWLRLVAEHRVTIWNSAPALAEMLCAAAGPDERLPLRACLCSGDWIDPGLGERMAGIAPGCVLAAMGGATEGGIWSNLHLVTGPDDLSRDWRAVPYGQPLRGQAYRVADRHGRDCPPGVAGELWIGGASLATGYLNRPELTAERFPTLDGRRWYRTGDLGMWDEDLLLHFLGRRDSQVKIRGHRIELGDVEQHLRSIDGVREAVVVPTADRTALIGLISPAGGHPVDPDRIVEALAERLPSFMLPRRIRTIDRMPLSANGKIDRGRAAAIALDDRERAGSPAPSGDSSAPPEDDDARRIGAAWSRVLGVPVTGDTDFFAVGGDSLDATRVCARLRADGYGVTVASLFTRPLLRDFVACCRRSAAPSEPSPDDAAPLGGEAFPLSPLQRGYALGMDGLPGTVRARTQYAVVLAGDGPIDGAAFADAVTALVHDCAALRCMREGDSMQRVRADAPVPVLTASGPLREDLERRRIGAGHVIEVVLPDGTATRCEEIGLLVDYLCLDAPSLSLLIGAISERLSGGPGRLGSSAEDFARFCTRLERAARDDGSSAAGRRLPDGPDVPAPGLSGQEVGFTSLRAALLRDCLAARRAAEQQVTLSAQVLAELGAALTAASGQESATITLPMQHRPDDAPETALGCFTRLGHFVCGPRPQPRASHRAIGEALSSTRTGVEAGATGRRSAFGVVFTSTLGLGASGRTGLRPVWSLTSTPGVLIDCQLTQGPGGAEVRWDHPRDTLDEDWLRAAFEDFCARIGARPESSGRHPRTGRSSVHRLLSAALEQLGDVDSAVVGAWRRATAGHGPADAPLDWQPQDALLLADCAAGRRPVEELLRSPRLSPVGLMRSHPRTGTILQGLIGEIRDDARSRNRPLVVVELGAVAKPSAMAALREQGVDALWVVVEPDDLLREQAAREGIDAVRRVPPLVADVVIGLGVLHRDRRLLHELAHVRRGPSSWALIAEPTELTAHGLVSAGLLDPGLLDGTALHDGSHWWMRLQQAGWSPRSARVLDDGLLVVRARAGADRAD</sequence>
<dbReference type="EMBL" id="ACVN02000087">
    <property type="protein sequence ID" value="ERK60363.1"/>
    <property type="molecule type" value="Genomic_DNA"/>
</dbReference>
<comment type="caution">
    <text evidence="8">The sequence shown here is derived from an EMBL/GenBank/DDBJ whole genome shotgun (WGS) entry which is preliminary data.</text>
</comment>
<evidence type="ECO:0000256" key="3">
    <source>
        <dbReference type="ARBA" id="ARBA00022450"/>
    </source>
</evidence>
<reference evidence="8" key="1">
    <citation type="submission" date="2013-08" db="EMBL/GenBank/DDBJ databases">
        <authorList>
            <person name="Durkin A.S."/>
            <person name="Haft D.R."/>
            <person name="McCorrison J."/>
            <person name="Torralba M."/>
            <person name="Gillis M."/>
            <person name="Haft D.H."/>
            <person name="Methe B."/>
            <person name="Sutton G."/>
            <person name="Nelson K.E."/>
        </authorList>
    </citation>
    <scope>NUCLEOTIDE SEQUENCE [LARGE SCALE GENOMIC DNA]</scope>
    <source>
        <strain evidence="8">F0233</strain>
    </source>
</reference>
<dbReference type="Gene3D" id="3.30.559.30">
    <property type="entry name" value="Nonribosomal peptide synthetase, condensation domain"/>
    <property type="match status" value="2"/>
</dbReference>
<dbReference type="Gene3D" id="3.40.50.12780">
    <property type="entry name" value="N-terminal domain of ligase-like"/>
    <property type="match status" value="1"/>
</dbReference>
<dbReference type="InterPro" id="IPR036736">
    <property type="entry name" value="ACP-like_sf"/>
</dbReference>
<dbReference type="SUPFAM" id="SSF56801">
    <property type="entry name" value="Acetyl-CoA synthetase-like"/>
    <property type="match status" value="1"/>
</dbReference>
<dbReference type="GO" id="GO:0031177">
    <property type="term" value="F:phosphopantetheine binding"/>
    <property type="evidence" value="ECO:0007669"/>
    <property type="project" value="TreeGrafter"/>
</dbReference>
<dbReference type="Gene3D" id="1.10.1200.10">
    <property type="entry name" value="ACP-like"/>
    <property type="match status" value="1"/>
</dbReference>
<dbReference type="GO" id="GO:0043041">
    <property type="term" value="P:amino acid activation for nonribosomal peptide biosynthetic process"/>
    <property type="evidence" value="ECO:0007669"/>
    <property type="project" value="TreeGrafter"/>
</dbReference>
<comment type="cofactor">
    <cofactor evidence="1">
        <name>pantetheine 4'-phosphate</name>
        <dbReference type="ChEBI" id="CHEBI:47942"/>
    </cofactor>
</comment>
<evidence type="ECO:0000256" key="5">
    <source>
        <dbReference type="ARBA" id="ARBA00022598"/>
    </source>
</evidence>
<name>U2S3S8_9ACTN</name>
<dbReference type="GO" id="GO:0005737">
    <property type="term" value="C:cytoplasm"/>
    <property type="evidence" value="ECO:0007669"/>
    <property type="project" value="TreeGrafter"/>
</dbReference>
<dbReference type="Proteomes" id="UP000017052">
    <property type="component" value="Unassembled WGS sequence"/>
</dbReference>
<feature type="non-terminal residue" evidence="8">
    <location>
        <position position="1698"/>
    </location>
</feature>
<dbReference type="InterPro" id="IPR045851">
    <property type="entry name" value="AMP-bd_C_sf"/>
</dbReference>
<dbReference type="Pfam" id="PF13193">
    <property type="entry name" value="AMP-binding_C"/>
    <property type="match status" value="1"/>
</dbReference>
<comment type="pathway">
    <text evidence="2">Siderophore biosynthesis.</text>
</comment>
<dbReference type="InterPro" id="IPR009081">
    <property type="entry name" value="PP-bd_ACP"/>
</dbReference>
<evidence type="ECO:0000313" key="8">
    <source>
        <dbReference type="EMBL" id="ERK60363.1"/>
    </source>
</evidence>
<dbReference type="PANTHER" id="PTHR45527">
    <property type="entry name" value="NONRIBOSOMAL PEPTIDE SYNTHETASE"/>
    <property type="match status" value="1"/>
</dbReference>
<evidence type="ECO:0000256" key="1">
    <source>
        <dbReference type="ARBA" id="ARBA00001957"/>
    </source>
</evidence>
<dbReference type="SUPFAM" id="SSF47336">
    <property type="entry name" value="ACP-like"/>
    <property type="match status" value="1"/>
</dbReference>
<dbReference type="PROSITE" id="PS00012">
    <property type="entry name" value="PHOSPHOPANTETHEINE"/>
    <property type="match status" value="1"/>
</dbReference>
<feature type="domain" description="Carrier" evidence="7">
    <location>
        <begin position="965"/>
        <end position="1038"/>
    </location>
</feature>
<dbReference type="Pfam" id="PF00550">
    <property type="entry name" value="PP-binding"/>
    <property type="match status" value="1"/>
</dbReference>
<evidence type="ECO:0000256" key="4">
    <source>
        <dbReference type="ARBA" id="ARBA00022553"/>
    </source>
</evidence>
<gene>
    <name evidence="8" type="ORF">HMPREF0682_0613</name>
</gene>